<dbReference type="InterPro" id="IPR050742">
    <property type="entry name" value="Helicase_Restrict-Modif_Enz"/>
</dbReference>
<dbReference type="SUPFAM" id="SSF52540">
    <property type="entry name" value="P-loop containing nucleoside triphosphate hydrolases"/>
    <property type="match status" value="1"/>
</dbReference>
<name>A0A4P6XUA9_9ASCO</name>
<dbReference type="AlphaFoldDB" id="A0A4P6XUA9"/>
<dbReference type="InterPro" id="IPR006935">
    <property type="entry name" value="Helicase/UvrB_N"/>
</dbReference>
<evidence type="ECO:0000256" key="2">
    <source>
        <dbReference type="SAM" id="Coils"/>
    </source>
</evidence>
<dbReference type="GO" id="GO:0000403">
    <property type="term" value="F:Y-form DNA binding"/>
    <property type="evidence" value="ECO:0007669"/>
    <property type="project" value="TreeGrafter"/>
</dbReference>
<dbReference type="STRING" id="2163413.A0A4P6XUA9"/>
<sequence>MLARAWLLRPIKLYAQRSSTSNKAHEILKKWYSTQSGFKLRDYQVDAVNSVLDAVKTGVKRPVVVLATGGGKTVVMSHLIPRIPGKSEHRKKTLVLAHKEELVRQTARTLRAMNPHLTVDIDMLKQKPGPGADIIVGSVNTLVRLTRLHEYDPNEYKTIVLDECHHAPAQSWTKILNFFGALDQSLEIVVLGFTATLERTDGKALGDVFEKVVYQRDLREMIQGKELCDARFATMKVDLDLDSVNVRLGDYDPTALSQAVNNADINSQVAKAYIQLQQELGLKSTLVFCVDINHCKTLCGVLQAHGVNAQYVTGETAKHVRQDILEDFKQGKIAVLCNVLVFTEGTDIPNIDLLILARPTKSRPLLTQMVGRGLRLHKGKDTCHVIDMVNTMKVGVLSVPTLFGLPAGHSVDKKLFAELDLDKDAVDEASEQLEAQTRADDVRRLVEYQQLIRDTKLKFDVIHGFAAMILTSKTELKEHPERVHGMFRDLGFDWVRLEYNVWGLPLPNTDSYLTIERVETKNDNDTQGVEFELYRHDPVSIQQLKASKFKCPRKQKHLMNEGRLEYVIRVATAMVGRRPFLRKPDKKITEKQKSLLFKALSKKVTLDHGRNSLPLFKECLEELSVHRASNLIFAHKYSSRSLWVLWELKKMLGLPPKMLAKAEKTISQLEGKVEKLSLKLAQLNIAQEANPLYFRSLIENEIRG</sequence>
<dbReference type="GO" id="GO:0005524">
    <property type="term" value="F:ATP binding"/>
    <property type="evidence" value="ECO:0007669"/>
    <property type="project" value="InterPro"/>
</dbReference>
<dbReference type="EMBL" id="CP034459">
    <property type="protein sequence ID" value="QBM89494.1"/>
    <property type="molecule type" value="Genomic_DNA"/>
</dbReference>
<dbReference type="SMART" id="SM00490">
    <property type="entry name" value="HELICc"/>
    <property type="match status" value="1"/>
</dbReference>
<keyword evidence="6" id="KW-1185">Reference proteome</keyword>
<dbReference type="PANTHER" id="PTHR47396:SF1">
    <property type="entry name" value="ATP-DEPENDENT HELICASE IRC3-RELATED"/>
    <property type="match status" value="1"/>
</dbReference>
<protein>
    <submittedName>
        <fullName evidence="5">ATP-dependent helicase IRC3</fullName>
    </submittedName>
</protein>
<feature type="coiled-coil region" evidence="2">
    <location>
        <begin position="659"/>
        <end position="686"/>
    </location>
</feature>
<dbReference type="InterPro" id="IPR001650">
    <property type="entry name" value="Helicase_C-like"/>
</dbReference>
<reference evidence="6" key="1">
    <citation type="submission" date="2019-03" db="EMBL/GenBank/DDBJ databases">
        <title>Snf2 controls pulcherriminic acid biosynthesis and connects pigmentation and antifungal activity of the yeast Metschnikowia pulcherrima.</title>
        <authorList>
            <person name="Gore-Lloyd D."/>
            <person name="Sumann I."/>
            <person name="Brachmann A.O."/>
            <person name="Schneeberger K."/>
            <person name="Ortiz-Merino R.A."/>
            <person name="Moreno-Beltran M."/>
            <person name="Schlaefli M."/>
            <person name="Kirner P."/>
            <person name="Santos Kron A."/>
            <person name="Wolfe K.H."/>
            <person name="Piel J."/>
            <person name="Ahrens C.H."/>
            <person name="Henk D."/>
            <person name="Freimoser F.M."/>
        </authorList>
    </citation>
    <scope>NUCLEOTIDE SEQUENCE [LARGE SCALE GENOMIC DNA]</scope>
    <source>
        <strain evidence="6">APC 1.2</strain>
    </source>
</reference>
<keyword evidence="1 5" id="KW-0347">Helicase</keyword>
<evidence type="ECO:0000313" key="6">
    <source>
        <dbReference type="Proteomes" id="UP000292447"/>
    </source>
</evidence>
<dbReference type="GO" id="GO:0036121">
    <property type="term" value="F:double-stranded DNA helicase activity"/>
    <property type="evidence" value="ECO:0007669"/>
    <property type="project" value="TreeGrafter"/>
</dbReference>
<dbReference type="CDD" id="cd18799">
    <property type="entry name" value="SF2_C_EcoAI-like"/>
    <property type="match status" value="1"/>
</dbReference>
<dbReference type="Pfam" id="PF00271">
    <property type="entry name" value="Helicase_C"/>
    <property type="match status" value="1"/>
</dbReference>
<dbReference type="GO" id="GO:0032042">
    <property type="term" value="P:mitochondrial DNA metabolic process"/>
    <property type="evidence" value="ECO:0007669"/>
    <property type="project" value="TreeGrafter"/>
</dbReference>
<dbReference type="GO" id="GO:0070125">
    <property type="term" value="P:mitochondrial translational elongation"/>
    <property type="evidence" value="ECO:0007669"/>
    <property type="project" value="TreeGrafter"/>
</dbReference>
<proteinExistence type="predicted"/>
<keyword evidence="1 5" id="KW-0547">Nucleotide-binding</keyword>
<dbReference type="PROSITE" id="PS51192">
    <property type="entry name" value="HELICASE_ATP_BIND_1"/>
    <property type="match status" value="1"/>
</dbReference>
<dbReference type="InterPro" id="IPR014001">
    <property type="entry name" value="Helicase_ATP-bd"/>
</dbReference>
<keyword evidence="2" id="KW-0175">Coiled coil</keyword>
<dbReference type="Gene3D" id="3.40.50.300">
    <property type="entry name" value="P-loop containing nucleotide triphosphate hydrolases"/>
    <property type="match status" value="2"/>
</dbReference>
<dbReference type="InterPro" id="IPR027417">
    <property type="entry name" value="P-loop_NTPase"/>
</dbReference>
<dbReference type="PROSITE" id="PS51194">
    <property type="entry name" value="HELICASE_CTER"/>
    <property type="match status" value="1"/>
</dbReference>
<evidence type="ECO:0000259" key="3">
    <source>
        <dbReference type="PROSITE" id="PS51192"/>
    </source>
</evidence>
<dbReference type="Proteomes" id="UP000292447">
    <property type="component" value="Chromosome IV"/>
</dbReference>
<dbReference type="CDD" id="cd18032">
    <property type="entry name" value="DEXHc_RE_I_III_res"/>
    <property type="match status" value="1"/>
</dbReference>
<evidence type="ECO:0000256" key="1">
    <source>
        <dbReference type="ARBA" id="ARBA00022806"/>
    </source>
</evidence>
<evidence type="ECO:0000313" key="5">
    <source>
        <dbReference type="EMBL" id="QBM89494.1"/>
    </source>
</evidence>
<feature type="domain" description="Helicase C-terminal" evidence="4">
    <location>
        <begin position="268"/>
        <end position="441"/>
    </location>
</feature>
<organism evidence="5 6">
    <name type="scientific">Metschnikowia aff. pulcherrima</name>
    <dbReference type="NCBI Taxonomy" id="2163413"/>
    <lineage>
        <taxon>Eukaryota</taxon>
        <taxon>Fungi</taxon>
        <taxon>Dikarya</taxon>
        <taxon>Ascomycota</taxon>
        <taxon>Saccharomycotina</taxon>
        <taxon>Pichiomycetes</taxon>
        <taxon>Metschnikowiaceae</taxon>
        <taxon>Metschnikowia</taxon>
    </lineage>
</organism>
<evidence type="ECO:0000259" key="4">
    <source>
        <dbReference type="PROSITE" id="PS51194"/>
    </source>
</evidence>
<dbReference type="Pfam" id="PF04851">
    <property type="entry name" value="ResIII"/>
    <property type="match status" value="1"/>
</dbReference>
<dbReference type="GO" id="GO:0061749">
    <property type="term" value="F:forked DNA-dependent helicase activity"/>
    <property type="evidence" value="ECO:0007669"/>
    <property type="project" value="TreeGrafter"/>
</dbReference>
<accession>A0A4P6XUA9</accession>
<dbReference type="SMART" id="SM00487">
    <property type="entry name" value="DEXDc"/>
    <property type="match status" value="1"/>
</dbReference>
<feature type="domain" description="Helicase ATP-binding" evidence="3">
    <location>
        <begin position="53"/>
        <end position="215"/>
    </location>
</feature>
<keyword evidence="1 5" id="KW-0378">Hydrolase</keyword>
<gene>
    <name evidence="5" type="primary">MPUL0D05690</name>
    <name evidence="5" type="ORF">METSCH_D05690</name>
</gene>
<keyword evidence="1 5" id="KW-0067">ATP-binding</keyword>
<dbReference type="GO" id="GO:0016787">
    <property type="term" value="F:hydrolase activity"/>
    <property type="evidence" value="ECO:0007669"/>
    <property type="project" value="InterPro"/>
</dbReference>
<dbReference type="PANTHER" id="PTHR47396">
    <property type="entry name" value="TYPE I RESTRICTION ENZYME ECOKI R PROTEIN"/>
    <property type="match status" value="1"/>
</dbReference>
<dbReference type="GO" id="GO:0005759">
    <property type="term" value="C:mitochondrial matrix"/>
    <property type="evidence" value="ECO:0007669"/>
    <property type="project" value="TreeGrafter"/>
</dbReference>